<comment type="function">
    <text evidence="1">Part of the ABC transporter complex PstSACB involved in phosphate import.</text>
</comment>
<evidence type="ECO:0000256" key="2">
    <source>
        <dbReference type="ARBA" id="ARBA00004193"/>
    </source>
</evidence>
<feature type="chain" id="PRO_5039466775" evidence="9">
    <location>
        <begin position="21"/>
        <end position="302"/>
    </location>
</feature>
<organism evidence="11">
    <name type="scientific">uncultured Anaerotruncus sp</name>
    <dbReference type="NCBI Taxonomy" id="905011"/>
    <lineage>
        <taxon>Bacteria</taxon>
        <taxon>Bacillati</taxon>
        <taxon>Bacillota</taxon>
        <taxon>Clostridia</taxon>
        <taxon>Eubacteriales</taxon>
        <taxon>Oscillospiraceae</taxon>
        <taxon>Anaerotruncus</taxon>
        <taxon>environmental samples</taxon>
    </lineage>
</organism>
<dbReference type="EMBL" id="CACRSL010000003">
    <property type="protein sequence ID" value="VYS98485.1"/>
    <property type="molecule type" value="Genomic_DNA"/>
</dbReference>
<evidence type="ECO:0000256" key="3">
    <source>
        <dbReference type="ARBA" id="ARBA00008725"/>
    </source>
</evidence>
<accession>A0A6N2T3T5</accession>
<dbReference type="AlphaFoldDB" id="A0A6N2T3T5"/>
<dbReference type="PANTHER" id="PTHR30570:SF1">
    <property type="entry name" value="PHOSPHATE-BINDING PROTEIN PSTS"/>
    <property type="match status" value="1"/>
</dbReference>
<evidence type="ECO:0000256" key="7">
    <source>
        <dbReference type="ARBA" id="ARBA00023139"/>
    </source>
</evidence>
<dbReference type="SUPFAM" id="SSF53850">
    <property type="entry name" value="Periplasmic binding protein-like II"/>
    <property type="match status" value="2"/>
</dbReference>
<evidence type="ECO:0000256" key="1">
    <source>
        <dbReference type="ARBA" id="ARBA00002841"/>
    </source>
</evidence>
<comment type="subunit">
    <text evidence="4">The complex is composed of two ATP-binding proteins (PstB), two transmembrane proteins (PstC and PstA) and a solute-binding protein (PstS).</text>
</comment>
<evidence type="ECO:0000256" key="6">
    <source>
        <dbReference type="ARBA" id="ARBA00022729"/>
    </source>
</evidence>
<dbReference type="InterPro" id="IPR050811">
    <property type="entry name" value="Phosphate_ABC_transporter"/>
</dbReference>
<name>A0A6N2T3T5_9FIRM</name>
<keyword evidence="5" id="KW-0813">Transport</keyword>
<feature type="signal peptide" evidence="9">
    <location>
        <begin position="1"/>
        <end position="20"/>
    </location>
</feature>
<keyword evidence="6 9" id="KW-0732">Signal</keyword>
<evidence type="ECO:0000313" key="11">
    <source>
        <dbReference type="EMBL" id="VYS98485.1"/>
    </source>
</evidence>
<proteinExistence type="inferred from homology"/>
<evidence type="ECO:0000256" key="4">
    <source>
        <dbReference type="ARBA" id="ARBA00011529"/>
    </source>
</evidence>
<dbReference type="Gene3D" id="3.40.190.10">
    <property type="entry name" value="Periplasmic binding protein-like II"/>
    <property type="match status" value="2"/>
</dbReference>
<comment type="subcellular location">
    <subcellularLocation>
        <location evidence="2">Cell membrane</location>
        <topology evidence="2">Lipid-anchor</topology>
    </subcellularLocation>
</comment>
<protein>
    <submittedName>
        <fullName evidence="11">Phosphate-binding protein PstS 2</fullName>
    </submittedName>
</protein>
<dbReference type="Pfam" id="PF12849">
    <property type="entry name" value="PBP_like_2"/>
    <property type="match status" value="2"/>
</dbReference>
<keyword evidence="8" id="KW-0449">Lipoprotein</keyword>
<dbReference type="GO" id="GO:0006817">
    <property type="term" value="P:phosphate ion transport"/>
    <property type="evidence" value="ECO:0007669"/>
    <property type="project" value="UniProtKB-KW"/>
</dbReference>
<dbReference type="InterPro" id="IPR024370">
    <property type="entry name" value="PBP_domain"/>
</dbReference>
<feature type="domain" description="PBP" evidence="10">
    <location>
        <begin position="46"/>
        <end position="166"/>
    </location>
</feature>
<reference evidence="11" key="1">
    <citation type="submission" date="2019-11" db="EMBL/GenBank/DDBJ databases">
        <authorList>
            <person name="Feng L."/>
        </authorList>
    </citation>
    <scope>NUCLEOTIDE SEQUENCE</scope>
    <source>
        <strain evidence="11">AundefinedLFYP135</strain>
    </source>
</reference>
<evidence type="ECO:0000256" key="9">
    <source>
        <dbReference type="SAM" id="SignalP"/>
    </source>
</evidence>
<gene>
    <name evidence="11" type="primary">pstS2</name>
    <name evidence="11" type="ORF">AULFYP135_01176</name>
</gene>
<evidence type="ECO:0000256" key="5">
    <source>
        <dbReference type="ARBA" id="ARBA00022592"/>
    </source>
</evidence>
<dbReference type="PANTHER" id="PTHR30570">
    <property type="entry name" value="PERIPLASMIC PHOSPHATE BINDING COMPONENT OF PHOSPHATE ABC TRANSPORTER"/>
    <property type="match status" value="1"/>
</dbReference>
<sequence length="302" mass="31389">MKKFLSIAVASLLAASALVGCGGQGTSSQGGSSSSTPSEDSFKTSSAITVIARDSASGTRAAFHELMGVIQKQDGTTVDNLVVGALEFDGTDKVITAVEGDPYAIGYISLGSVSDRIKAAKVDGVAPSSETVKDGSYPVARPFLLVTNGEENELVQDFLAYIASAEGQEIVTSKNYISVEESPAPYTGSGKSGTIKLAGSTSVEPLMQVLTEGYRKVNPGVTFEIQAQGSSQGIKAAMDGTFDIGMSSRELTDEEASALNSHVIAMDGIAVIVNNENPVEGFTSEDLTAIYTGEITTWDEIK</sequence>
<evidence type="ECO:0000256" key="8">
    <source>
        <dbReference type="ARBA" id="ARBA00023288"/>
    </source>
</evidence>
<dbReference type="PROSITE" id="PS51257">
    <property type="entry name" value="PROKAR_LIPOPROTEIN"/>
    <property type="match status" value="1"/>
</dbReference>
<keyword evidence="7" id="KW-0564">Palmitate</keyword>
<feature type="domain" description="PBP" evidence="10">
    <location>
        <begin position="185"/>
        <end position="300"/>
    </location>
</feature>
<keyword evidence="5" id="KW-0592">Phosphate transport</keyword>
<evidence type="ECO:0000259" key="10">
    <source>
        <dbReference type="Pfam" id="PF12849"/>
    </source>
</evidence>
<dbReference type="GO" id="GO:0005886">
    <property type="term" value="C:plasma membrane"/>
    <property type="evidence" value="ECO:0007669"/>
    <property type="project" value="UniProtKB-SubCell"/>
</dbReference>
<comment type="similarity">
    <text evidence="3">Belongs to the PstS family.</text>
</comment>